<evidence type="ECO:0000313" key="6">
    <source>
        <dbReference type="EMBL" id="KYP52511.1"/>
    </source>
</evidence>
<evidence type="ECO:0000259" key="3">
    <source>
        <dbReference type="Pfam" id="PF22936"/>
    </source>
</evidence>
<keyword evidence="7" id="KW-1185">Reference proteome</keyword>
<dbReference type="EMBL" id="KQ483423">
    <property type="protein sequence ID" value="KYP52511.1"/>
    <property type="molecule type" value="Genomic_DNA"/>
</dbReference>
<dbReference type="Gramene" id="C.cajan_24957.t">
    <property type="protein sequence ID" value="C.cajan_24957.t.cds1"/>
    <property type="gene ID" value="C.cajan_24957"/>
</dbReference>
<feature type="domain" description="GAG-pre-integrase" evidence="2">
    <location>
        <begin position="156"/>
        <end position="202"/>
    </location>
</feature>
<keyword evidence="1" id="KW-0378">Hydrolase</keyword>
<dbReference type="Pfam" id="PF13976">
    <property type="entry name" value="gag_pre-integrs"/>
    <property type="match status" value="1"/>
</dbReference>
<dbReference type="Gramene" id="C.cajan_24959.t">
    <property type="protein sequence ID" value="C.cajan_24959.t.cds1"/>
    <property type="gene ID" value="C.cajan_24959"/>
</dbReference>
<dbReference type="InterPro" id="IPR025724">
    <property type="entry name" value="GAG-pre-integrase_dom"/>
</dbReference>
<evidence type="ECO:0000313" key="5">
    <source>
        <dbReference type="EMBL" id="KYP52509.1"/>
    </source>
</evidence>
<dbReference type="GO" id="GO:0003676">
    <property type="term" value="F:nucleic acid binding"/>
    <property type="evidence" value="ECO:0007669"/>
    <property type="project" value="InterPro"/>
</dbReference>
<feature type="domain" description="Retrovirus-related Pol polyprotein from transposon TNT 1-94-like beta-barrel" evidence="3">
    <location>
        <begin position="14"/>
        <end position="94"/>
    </location>
</feature>
<reference evidence="4 7" key="1">
    <citation type="journal article" date="2012" name="Nat. Biotechnol.">
        <title>Draft genome sequence of pigeonpea (Cajanus cajan), an orphan legume crop of resource-poor farmers.</title>
        <authorList>
            <person name="Varshney R.K."/>
            <person name="Chen W."/>
            <person name="Li Y."/>
            <person name="Bharti A.K."/>
            <person name="Saxena R.K."/>
            <person name="Schlueter J.A."/>
            <person name="Donoghue M.T."/>
            <person name="Azam S."/>
            <person name="Fan G."/>
            <person name="Whaley A.M."/>
            <person name="Farmer A.D."/>
            <person name="Sheridan J."/>
            <person name="Iwata A."/>
            <person name="Tuteja R."/>
            <person name="Penmetsa R.V."/>
            <person name="Wu W."/>
            <person name="Upadhyaya H.D."/>
            <person name="Yang S.P."/>
            <person name="Shah T."/>
            <person name="Saxena K.B."/>
            <person name="Michael T."/>
            <person name="McCombie W.R."/>
            <person name="Yang B."/>
            <person name="Zhang G."/>
            <person name="Yang H."/>
            <person name="Wang J."/>
            <person name="Spillane C."/>
            <person name="Cook D.R."/>
            <person name="May G.D."/>
            <person name="Xu X."/>
            <person name="Jackson S.A."/>
        </authorList>
    </citation>
    <scope>NUCLEOTIDE SEQUENCE [LARGE SCALE GENOMIC DNA]</scope>
    <source>
        <strain evidence="7">cv. Asha</strain>
    </source>
</reference>
<evidence type="ECO:0000313" key="4">
    <source>
        <dbReference type="EMBL" id="KYP52466.1"/>
    </source>
</evidence>
<dbReference type="PANTHER" id="PTHR42648:SF26">
    <property type="entry name" value="INTEGRASE CATALYTIC DOMAIN-CONTAINING PROTEIN"/>
    <property type="match status" value="1"/>
</dbReference>
<organism evidence="4 7">
    <name type="scientific">Cajanus cajan</name>
    <name type="common">Pigeon pea</name>
    <name type="synonym">Cajanus indicus</name>
    <dbReference type="NCBI Taxonomy" id="3821"/>
    <lineage>
        <taxon>Eukaryota</taxon>
        <taxon>Viridiplantae</taxon>
        <taxon>Streptophyta</taxon>
        <taxon>Embryophyta</taxon>
        <taxon>Tracheophyta</taxon>
        <taxon>Spermatophyta</taxon>
        <taxon>Magnoliopsida</taxon>
        <taxon>eudicotyledons</taxon>
        <taxon>Gunneridae</taxon>
        <taxon>Pentapetalae</taxon>
        <taxon>rosids</taxon>
        <taxon>fabids</taxon>
        <taxon>Fabales</taxon>
        <taxon>Fabaceae</taxon>
        <taxon>Papilionoideae</taxon>
        <taxon>50 kb inversion clade</taxon>
        <taxon>NPAAA clade</taxon>
        <taxon>indigoferoid/millettioid clade</taxon>
        <taxon>Phaseoleae</taxon>
        <taxon>Cajanus</taxon>
    </lineage>
</organism>
<dbReference type="InterPro" id="IPR039537">
    <property type="entry name" value="Retrotran_Ty1/copia-like"/>
</dbReference>
<gene>
    <name evidence="4" type="ORF">KK1_025586</name>
    <name evidence="5" type="ORF">KK1_025629</name>
    <name evidence="6" type="ORF">KK1_025631</name>
</gene>
<dbReference type="Proteomes" id="UP000075243">
    <property type="component" value="Unassembled WGS sequence"/>
</dbReference>
<dbReference type="SUPFAM" id="SSF53098">
    <property type="entry name" value="Ribonuclease H-like"/>
    <property type="match status" value="1"/>
</dbReference>
<dbReference type="InterPro" id="IPR054722">
    <property type="entry name" value="PolX-like_BBD"/>
</dbReference>
<proteinExistence type="predicted"/>
<sequence length="261" mass="29843">MLASSLHAQADDMWYPDSGASNHLTNDISYLSTKQEYQGKQRVLVGDGNSLLISHIGHSKMHTAQSNITFSLPNIMYIPNISKNLLSISKFTNDNKVFVEFHPTECSVKSQETKMVLLKGHLKDELYVFDNLRPIHTHTEFVQPLGVVTTLYNIVSCNDVPIWHSRLAHCSFKVLKRVMESCNIVVAENKMSFVCSSCYIGKAHKLPFSISNIWGPSPTPSRDGFRYYIIFVDAFSRFTWLYFLHTKSEALNYFIQFKDMV</sequence>
<dbReference type="EMBL" id="KQ483423">
    <property type="protein sequence ID" value="KYP52466.1"/>
    <property type="molecule type" value="Genomic_DNA"/>
</dbReference>
<dbReference type="InterPro" id="IPR012337">
    <property type="entry name" value="RNaseH-like_sf"/>
</dbReference>
<dbReference type="EMBL" id="KQ483423">
    <property type="protein sequence ID" value="KYP52509.1"/>
    <property type="molecule type" value="Genomic_DNA"/>
</dbReference>
<dbReference type="InterPro" id="IPR036397">
    <property type="entry name" value="RNaseH_sf"/>
</dbReference>
<dbReference type="GO" id="GO:0008233">
    <property type="term" value="F:peptidase activity"/>
    <property type="evidence" value="ECO:0007669"/>
    <property type="project" value="UniProtKB-KW"/>
</dbReference>
<dbReference type="Gene3D" id="3.30.420.10">
    <property type="entry name" value="Ribonuclease H-like superfamily/Ribonuclease H"/>
    <property type="match status" value="1"/>
</dbReference>
<evidence type="ECO:0000256" key="1">
    <source>
        <dbReference type="ARBA" id="ARBA00022670"/>
    </source>
</evidence>
<dbReference type="GO" id="GO:0006508">
    <property type="term" value="P:proteolysis"/>
    <property type="evidence" value="ECO:0007669"/>
    <property type="project" value="UniProtKB-KW"/>
</dbReference>
<protein>
    <submittedName>
        <fullName evidence="4">Retrovirus-related Pol polyprotein from transposon TNT 1-94</fullName>
    </submittedName>
</protein>
<keyword evidence="1" id="KW-0645">Protease</keyword>
<dbReference type="PANTHER" id="PTHR42648">
    <property type="entry name" value="TRANSPOSASE, PUTATIVE-RELATED"/>
    <property type="match status" value="1"/>
</dbReference>
<accession>A0A151SCF9</accession>
<dbReference type="Gramene" id="C.cajan_24914.t">
    <property type="protein sequence ID" value="C.cajan_24914.t.cds1"/>
    <property type="gene ID" value="C.cajan_24914"/>
</dbReference>
<evidence type="ECO:0000313" key="7">
    <source>
        <dbReference type="Proteomes" id="UP000075243"/>
    </source>
</evidence>
<evidence type="ECO:0000259" key="2">
    <source>
        <dbReference type="Pfam" id="PF13976"/>
    </source>
</evidence>
<dbReference type="Pfam" id="PF22936">
    <property type="entry name" value="Pol_BBD"/>
    <property type="match status" value="1"/>
</dbReference>
<dbReference type="AlphaFoldDB" id="A0A151SCF9"/>
<name>A0A151SCF9_CAJCA</name>